<evidence type="ECO:0000313" key="7">
    <source>
        <dbReference type="Proteomes" id="UP000283983"/>
    </source>
</evidence>
<dbReference type="Proteomes" id="UP000283983">
    <property type="component" value="Unassembled WGS sequence"/>
</dbReference>
<feature type="domain" description="Type I restriction modification DNA specificity" evidence="5">
    <location>
        <begin position="5"/>
        <end position="169"/>
    </location>
</feature>
<evidence type="ECO:0000256" key="1">
    <source>
        <dbReference type="ARBA" id="ARBA00010923"/>
    </source>
</evidence>
<dbReference type="PANTHER" id="PTHR43140:SF1">
    <property type="entry name" value="TYPE I RESTRICTION ENZYME ECOKI SPECIFICITY SUBUNIT"/>
    <property type="match status" value="1"/>
</dbReference>
<comment type="similarity">
    <text evidence="1">Belongs to the type-I restriction system S methylase family.</text>
</comment>
<keyword evidence="6" id="KW-0378">Hydrolase</keyword>
<accession>A0A414NFG5</accession>
<dbReference type="GO" id="GO:0004519">
    <property type="term" value="F:endonuclease activity"/>
    <property type="evidence" value="ECO:0007669"/>
    <property type="project" value="UniProtKB-KW"/>
</dbReference>
<dbReference type="GO" id="GO:0003677">
    <property type="term" value="F:DNA binding"/>
    <property type="evidence" value="ECO:0007669"/>
    <property type="project" value="UniProtKB-KW"/>
</dbReference>
<dbReference type="Pfam" id="PF01420">
    <property type="entry name" value="Methylase_S"/>
    <property type="match status" value="1"/>
</dbReference>
<keyword evidence="2" id="KW-0680">Restriction system</keyword>
<dbReference type="InterPro" id="IPR044946">
    <property type="entry name" value="Restrct_endonuc_typeI_TRD_sf"/>
</dbReference>
<dbReference type="PANTHER" id="PTHR43140">
    <property type="entry name" value="TYPE-1 RESTRICTION ENZYME ECOKI SPECIFICITY PROTEIN"/>
    <property type="match status" value="1"/>
</dbReference>
<evidence type="ECO:0000313" key="6">
    <source>
        <dbReference type="EMBL" id="RHF38382.1"/>
    </source>
</evidence>
<comment type="caution">
    <text evidence="6">The sequence shown here is derived from an EMBL/GenBank/DDBJ whole genome shotgun (WGS) entry which is preliminary data.</text>
</comment>
<dbReference type="InterPro" id="IPR051212">
    <property type="entry name" value="Type-I_RE_S_subunit"/>
</dbReference>
<evidence type="ECO:0000256" key="4">
    <source>
        <dbReference type="ARBA" id="ARBA00038652"/>
    </source>
</evidence>
<evidence type="ECO:0000256" key="2">
    <source>
        <dbReference type="ARBA" id="ARBA00022747"/>
    </source>
</evidence>
<keyword evidence="7" id="KW-1185">Reference proteome</keyword>
<organism evidence="6 7">
    <name type="scientific">Collinsella intestinalis</name>
    <dbReference type="NCBI Taxonomy" id="147207"/>
    <lineage>
        <taxon>Bacteria</taxon>
        <taxon>Bacillati</taxon>
        <taxon>Actinomycetota</taxon>
        <taxon>Coriobacteriia</taxon>
        <taxon>Coriobacteriales</taxon>
        <taxon>Coriobacteriaceae</taxon>
        <taxon>Collinsella</taxon>
    </lineage>
</organism>
<dbReference type="EMBL" id="QSLJ01000001">
    <property type="protein sequence ID" value="RHF38382.1"/>
    <property type="molecule type" value="Genomic_DNA"/>
</dbReference>
<sequence length="200" mass="22354">MSIEYANLEELCHIKTGAPMARARKIPEGGEARSVRALPPRSLQGGSIVDDELVTEEVGEINKEHFTREGDVVIKLSTPYDSAYIDKDHEGILVTSSVMILRKKPDAAVDMQYLSMFLGMPQTNAVLQAVSTGQSTAMAMLKRRAVAEIEVPLPPLERQQELALLFQAVQERRRQYTRLIELDEELIVSQMSDSIWGEGR</sequence>
<dbReference type="CDD" id="cd16961">
    <property type="entry name" value="RMtype1_S_TRD-CR_like"/>
    <property type="match status" value="1"/>
</dbReference>
<reference evidence="6 7" key="1">
    <citation type="submission" date="2018-08" db="EMBL/GenBank/DDBJ databases">
        <title>A genome reference for cultivated species of the human gut microbiota.</title>
        <authorList>
            <person name="Zou Y."/>
            <person name="Xue W."/>
            <person name="Luo G."/>
        </authorList>
    </citation>
    <scope>NUCLEOTIDE SEQUENCE [LARGE SCALE GENOMIC DNA]</scope>
    <source>
        <strain evidence="6 7">AM25-33</strain>
    </source>
</reference>
<dbReference type="Gene3D" id="3.90.220.20">
    <property type="entry name" value="DNA methylase specificity domains"/>
    <property type="match status" value="1"/>
</dbReference>
<name>A0A414NFG5_9ACTN</name>
<dbReference type="GO" id="GO:0009307">
    <property type="term" value="P:DNA restriction-modification system"/>
    <property type="evidence" value="ECO:0007669"/>
    <property type="project" value="UniProtKB-KW"/>
</dbReference>
<gene>
    <name evidence="6" type="ORF">DW682_01340</name>
</gene>
<keyword evidence="3" id="KW-0238">DNA-binding</keyword>
<comment type="subunit">
    <text evidence="4">The methyltransferase is composed of M and S polypeptides.</text>
</comment>
<dbReference type="InParanoid" id="A0A414NFG5"/>
<keyword evidence="6" id="KW-0540">Nuclease</keyword>
<dbReference type="SUPFAM" id="SSF116734">
    <property type="entry name" value="DNA methylase specificity domain"/>
    <property type="match status" value="1"/>
</dbReference>
<evidence type="ECO:0000256" key="3">
    <source>
        <dbReference type="ARBA" id="ARBA00023125"/>
    </source>
</evidence>
<proteinExistence type="inferred from homology"/>
<evidence type="ECO:0000259" key="5">
    <source>
        <dbReference type="Pfam" id="PF01420"/>
    </source>
</evidence>
<dbReference type="RefSeq" id="WP_118102515.1">
    <property type="nucleotide sequence ID" value="NZ_CABJEU010000001.1"/>
</dbReference>
<dbReference type="AlphaFoldDB" id="A0A414NFG5"/>
<protein>
    <submittedName>
        <fullName evidence="6">Restriction endonuclease subunit S</fullName>
    </submittedName>
</protein>
<dbReference type="InterPro" id="IPR000055">
    <property type="entry name" value="Restrct_endonuc_typeI_TRD"/>
</dbReference>
<keyword evidence="6" id="KW-0255">Endonuclease</keyword>